<reference evidence="2 3" key="1">
    <citation type="submission" date="2017-04" db="EMBL/GenBank/DDBJ databases">
        <title>Kefir bacterial isolates.</title>
        <authorList>
            <person name="Kim Y."/>
            <person name="Blasche S."/>
            <person name="Patil K.R."/>
        </authorList>
    </citation>
    <scope>NUCLEOTIDE SEQUENCE [LARGE SCALE GENOMIC DNA]</scope>
    <source>
        <strain evidence="2 3">OG2</strain>
    </source>
</reference>
<comment type="caution">
    <text evidence="2">The sequence shown here is derived from an EMBL/GenBank/DDBJ whole genome shotgun (WGS) entry which is preliminary data.</text>
</comment>
<protein>
    <submittedName>
        <fullName evidence="2">Uncharacterized protein</fullName>
    </submittedName>
</protein>
<accession>A0A269ZAJ6</accession>
<evidence type="ECO:0000313" key="2">
    <source>
        <dbReference type="EMBL" id="PAK94817.1"/>
    </source>
</evidence>
<organism evidence="2 3">
    <name type="scientific">Brevibacterium casei</name>
    <dbReference type="NCBI Taxonomy" id="33889"/>
    <lineage>
        <taxon>Bacteria</taxon>
        <taxon>Bacillati</taxon>
        <taxon>Actinomycetota</taxon>
        <taxon>Actinomycetes</taxon>
        <taxon>Micrococcales</taxon>
        <taxon>Brevibacteriaceae</taxon>
        <taxon>Brevibacterium</taxon>
    </lineage>
</organism>
<evidence type="ECO:0000313" key="3">
    <source>
        <dbReference type="Proteomes" id="UP000216867"/>
    </source>
</evidence>
<dbReference type="RefSeq" id="WP_095376477.1">
    <property type="nucleotide sequence ID" value="NZ_NCWY01000011.1"/>
</dbReference>
<evidence type="ECO:0000256" key="1">
    <source>
        <dbReference type="SAM" id="MobiDB-lite"/>
    </source>
</evidence>
<dbReference type="Proteomes" id="UP000216867">
    <property type="component" value="Unassembled WGS sequence"/>
</dbReference>
<dbReference type="EMBL" id="NCWY01000011">
    <property type="protein sequence ID" value="PAK94817.1"/>
    <property type="molecule type" value="Genomic_DNA"/>
</dbReference>
<feature type="region of interest" description="Disordered" evidence="1">
    <location>
        <begin position="204"/>
        <end position="249"/>
    </location>
</feature>
<proteinExistence type="predicted"/>
<gene>
    <name evidence="2" type="ORF">B8X04_12475</name>
</gene>
<dbReference type="AlphaFoldDB" id="A0A269ZAJ6"/>
<name>A0A269ZAJ6_9MICO</name>
<sequence>MTSWDPHGEVHLDSLRTSFAEAGLIDFVQAAAAEVWRINRERHEPVEAHDDAFTLSVLSSRNLANRLLAEVPDSAALRASGVVASKEFGSTVLHTPRADVRLVKAPFGSGRHPSFEADFDWSDSEGRQAAALRNHAAYDPPSRDPQAEPLFELPLPNASEAVTHCREVFLVWGAELRTGLTAGWLGLPTASAQRWIAVTPVWWDEPPAQDSSTSGEGPGSDDGSTFGDKPAPVPSLTLKPRRQEGGNRL</sequence>